<reference evidence="1" key="1">
    <citation type="submission" date="2017-05" db="UniProtKB">
        <authorList>
            <consortium name="EnsemblMetazoa"/>
        </authorList>
    </citation>
    <scope>IDENTIFICATION</scope>
</reference>
<organism evidence="1">
    <name type="scientific">Amphimedon queenslandica</name>
    <name type="common">Sponge</name>
    <dbReference type="NCBI Taxonomy" id="400682"/>
    <lineage>
        <taxon>Eukaryota</taxon>
        <taxon>Metazoa</taxon>
        <taxon>Porifera</taxon>
        <taxon>Demospongiae</taxon>
        <taxon>Heteroscleromorpha</taxon>
        <taxon>Haplosclerida</taxon>
        <taxon>Niphatidae</taxon>
        <taxon>Amphimedon</taxon>
    </lineage>
</organism>
<name>A0A1X7T1J0_AMPQE</name>
<evidence type="ECO:0000313" key="1">
    <source>
        <dbReference type="EnsemblMetazoa" id="Aqu2.1.08201_001"/>
    </source>
</evidence>
<proteinExistence type="predicted"/>
<dbReference type="InParanoid" id="A0A1X7T1J0"/>
<accession>A0A1X7T1J0</accession>
<dbReference type="EnsemblMetazoa" id="Aqu2.1.08201_001">
    <property type="protein sequence ID" value="Aqu2.1.08201_001"/>
    <property type="gene ID" value="Aqu2.1.08201"/>
</dbReference>
<protein>
    <submittedName>
        <fullName evidence="1">Uncharacterized protein</fullName>
    </submittedName>
</protein>
<dbReference type="AlphaFoldDB" id="A0A1X7T1J0"/>
<sequence length="50" mass="5213">MKQASLAPGEFQISSINTTISNIDAAGLWWCSGEVGVDCTDVVSGSNPVR</sequence>